<keyword evidence="1" id="KW-1133">Transmembrane helix</keyword>
<feature type="transmembrane region" description="Helical" evidence="1">
    <location>
        <begin position="20"/>
        <end position="38"/>
    </location>
</feature>
<name>A0A916UU83_9BURK</name>
<proteinExistence type="predicted"/>
<comment type="caution">
    <text evidence="2">The sequence shown here is derived from an EMBL/GenBank/DDBJ whole genome shotgun (WGS) entry which is preliminary data.</text>
</comment>
<dbReference type="Proteomes" id="UP000637423">
    <property type="component" value="Unassembled WGS sequence"/>
</dbReference>
<sequence length="171" mass="19846">MNMELIKYLQPRPRYRWQPWIIVGLLLGLAVWTALWAYDESRELGRIERRIDKLRAEQQKTAIPLPTKQEEADAKKWAELKIERSFAWDTLFNAIEHASSNDIELLEFQPDKSSRTVIVSGEAKDQKALLAFLTALAVQPGFKRVHLTHQQGVVRDRLQTISFEIRAALRP</sequence>
<gene>
    <name evidence="2" type="ORF">GCM10011396_38160</name>
</gene>
<reference evidence="2" key="2">
    <citation type="submission" date="2020-09" db="EMBL/GenBank/DDBJ databases">
        <authorList>
            <person name="Sun Q."/>
            <person name="Zhou Y."/>
        </authorList>
    </citation>
    <scope>NUCLEOTIDE SEQUENCE</scope>
    <source>
        <strain evidence="2">CGMCC 1.10998</strain>
    </source>
</reference>
<keyword evidence="1" id="KW-0472">Membrane</keyword>
<accession>A0A916UU83</accession>
<dbReference type="InterPro" id="IPR007813">
    <property type="entry name" value="PilN"/>
</dbReference>
<reference evidence="2" key="1">
    <citation type="journal article" date="2014" name="Int. J. Syst. Evol. Microbiol.">
        <title>Complete genome sequence of Corynebacterium casei LMG S-19264T (=DSM 44701T), isolated from a smear-ripened cheese.</title>
        <authorList>
            <consortium name="US DOE Joint Genome Institute (JGI-PGF)"/>
            <person name="Walter F."/>
            <person name="Albersmeier A."/>
            <person name="Kalinowski J."/>
            <person name="Ruckert C."/>
        </authorList>
    </citation>
    <scope>NUCLEOTIDE SEQUENCE</scope>
    <source>
        <strain evidence="2">CGMCC 1.10998</strain>
    </source>
</reference>
<keyword evidence="1" id="KW-0812">Transmembrane</keyword>
<organism evidence="2 3">
    <name type="scientific">Undibacterium terreum</name>
    <dbReference type="NCBI Taxonomy" id="1224302"/>
    <lineage>
        <taxon>Bacteria</taxon>
        <taxon>Pseudomonadati</taxon>
        <taxon>Pseudomonadota</taxon>
        <taxon>Betaproteobacteria</taxon>
        <taxon>Burkholderiales</taxon>
        <taxon>Oxalobacteraceae</taxon>
        <taxon>Undibacterium</taxon>
    </lineage>
</organism>
<dbReference type="Pfam" id="PF05137">
    <property type="entry name" value="PilN"/>
    <property type="match status" value="1"/>
</dbReference>
<dbReference type="AlphaFoldDB" id="A0A916UU83"/>
<protein>
    <submittedName>
        <fullName evidence="2">Uncharacterized protein</fullName>
    </submittedName>
</protein>
<dbReference type="EMBL" id="BMED01000004">
    <property type="protein sequence ID" value="GGC87262.1"/>
    <property type="molecule type" value="Genomic_DNA"/>
</dbReference>
<evidence type="ECO:0000256" key="1">
    <source>
        <dbReference type="SAM" id="Phobius"/>
    </source>
</evidence>
<evidence type="ECO:0000313" key="3">
    <source>
        <dbReference type="Proteomes" id="UP000637423"/>
    </source>
</evidence>
<dbReference type="RefSeq" id="WP_188567715.1">
    <property type="nucleotide sequence ID" value="NZ_BMED01000004.1"/>
</dbReference>
<evidence type="ECO:0000313" key="2">
    <source>
        <dbReference type="EMBL" id="GGC87262.1"/>
    </source>
</evidence>
<keyword evidence="3" id="KW-1185">Reference proteome</keyword>